<evidence type="ECO:0000259" key="1">
    <source>
        <dbReference type="SMART" id="SM00966"/>
    </source>
</evidence>
<dbReference type="EMBL" id="DSAY01000074">
    <property type="protein sequence ID" value="HDP14918.1"/>
    <property type="molecule type" value="Genomic_DNA"/>
</dbReference>
<reference evidence="2" key="1">
    <citation type="journal article" date="2020" name="mSystems">
        <title>Genome- and Community-Level Interaction Insights into Carbon Utilization and Element Cycling Functions of Hydrothermarchaeota in Hydrothermal Sediment.</title>
        <authorList>
            <person name="Zhou Z."/>
            <person name="Liu Y."/>
            <person name="Xu W."/>
            <person name="Pan J."/>
            <person name="Luo Z.H."/>
            <person name="Li M."/>
        </authorList>
    </citation>
    <scope>NUCLEOTIDE SEQUENCE [LARGE SCALE GENOMIC DNA]</scope>
    <source>
        <strain evidence="2">SpSt-116</strain>
    </source>
</reference>
<dbReference type="GO" id="GO:0045936">
    <property type="term" value="P:negative regulation of phosphate metabolic process"/>
    <property type="evidence" value="ECO:0007669"/>
    <property type="project" value="InterPro"/>
</dbReference>
<dbReference type="AlphaFoldDB" id="A0A7C1CFT4"/>
<dbReference type="InterPro" id="IPR037914">
    <property type="entry name" value="SpoVT-AbrB_sf"/>
</dbReference>
<dbReference type="Pfam" id="PF01895">
    <property type="entry name" value="PhoU"/>
    <property type="match status" value="1"/>
</dbReference>
<protein>
    <submittedName>
        <fullName evidence="2">Phosphate uptake regulator PhoU</fullName>
    </submittedName>
</protein>
<dbReference type="InterPro" id="IPR026022">
    <property type="entry name" value="PhoU_dom"/>
</dbReference>
<dbReference type="Gene3D" id="1.20.58.220">
    <property type="entry name" value="Phosphate transport system protein phou homolog 2, domain 2"/>
    <property type="match status" value="1"/>
</dbReference>
<dbReference type="PANTHER" id="PTHR42930">
    <property type="entry name" value="PHOSPHATE-SPECIFIC TRANSPORT SYSTEM ACCESSORY PROTEIN PHOU"/>
    <property type="match status" value="1"/>
</dbReference>
<organism evidence="2">
    <name type="scientific">Thermofilum adornatum</name>
    <dbReference type="NCBI Taxonomy" id="1365176"/>
    <lineage>
        <taxon>Archaea</taxon>
        <taxon>Thermoproteota</taxon>
        <taxon>Thermoprotei</taxon>
        <taxon>Thermofilales</taxon>
        <taxon>Thermofilaceae</taxon>
        <taxon>Thermofilum</taxon>
    </lineage>
</organism>
<dbReference type="SUPFAM" id="SSF89447">
    <property type="entry name" value="AbrB/MazE/MraZ-like"/>
    <property type="match status" value="1"/>
</dbReference>
<evidence type="ECO:0000313" key="2">
    <source>
        <dbReference type="EMBL" id="HDP14918.1"/>
    </source>
</evidence>
<feature type="domain" description="SpoVT-AbrB" evidence="1">
    <location>
        <begin position="9"/>
        <end position="54"/>
    </location>
</feature>
<dbReference type="PANTHER" id="PTHR42930:SF2">
    <property type="entry name" value="PHOU DOMAIN-CONTAINING PROTEIN"/>
    <property type="match status" value="1"/>
</dbReference>
<accession>A0A7C1CFT4</accession>
<dbReference type="GO" id="GO:0003677">
    <property type="term" value="F:DNA binding"/>
    <property type="evidence" value="ECO:0007669"/>
    <property type="project" value="InterPro"/>
</dbReference>
<dbReference type="GO" id="GO:0030643">
    <property type="term" value="P:intracellular phosphate ion homeostasis"/>
    <property type="evidence" value="ECO:0007669"/>
    <property type="project" value="InterPro"/>
</dbReference>
<dbReference type="Pfam" id="PF04014">
    <property type="entry name" value="MazE_antitoxin"/>
    <property type="match status" value="1"/>
</dbReference>
<dbReference type="InterPro" id="IPR038078">
    <property type="entry name" value="PhoU-like_sf"/>
</dbReference>
<proteinExistence type="predicted"/>
<dbReference type="SUPFAM" id="SSF109755">
    <property type="entry name" value="PhoU-like"/>
    <property type="match status" value="1"/>
</dbReference>
<name>A0A7C1CFT4_9CREN</name>
<sequence length="315" mass="36308">MPSARKLIRLGKASLAVTLPSKWLKKHDLKEGHDIYIEDRDEYLEIWPKPREAGEIKQEAQVEIEPGEEKSAERIIISYYSAGYTGIRISYPKKTNKTLLKENIRRSLLRLVGLEAFEEEENYFLLQMIADTSTISIEKIISRMELLLKNNLRDLEEYTRTGHMQYLKSIIERDEELDKFYFLLSRQVALSLKSSSYAEKVGIPQRPLLLPYFNYAKTLERLGDVFVSLARILQRGQTVTEEQVEIIKKAVTCGINAFQRGDKVSKKELGKLYSSFFTQGKELNLITYLIGNVLSLSLDLLEARVDFEALTSVQK</sequence>
<dbReference type="SMART" id="SM00966">
    <property type="entry name" value="SpoVT_AbrB"/>
    <property type="match status" value="1"/>
</dbReference>
<dbReference type="InterPro" id="IPR028366">
    <property type="entry name" value="PhoU"/>
</dbReference>
<gene>
    <name evidence="2" type="ORF">ENN26_03965</name>
</gene>
<dbReference type="InterPro" id="IPR007159">
    <property type="entry name" value="SpoVT-AbrB_dom"/>
</dbReference>
<comment type="caution">
    <text evidence="2">The sequence shown here is derived from an EMBL/GenBank/DDBJ whole genome shotgun (WGS) entry which is preliminary data.</text>
</comment>